<dbReference type="OrthoDB" id="9800865at2"/>
<dbReference type="InterPro" id="IPR050765">
    <property type="entry name" value="Riboflavin_Biosynth_HTPR"/>
</dbReference>
<dbReference type="EMBL" id="RSDW01000001">
    <property type="protein sequence ID" value="RSL14701.1"/>
    <property type="molecule type" value="Genomic_DNA"/>
</dbReference>
<dbReference type="SUPFAM" id="SSF53597">
    <property type="entry name" value="Dihydrofolate reductase-like"/>
    <property type="match status" value="1"/>
</dbReference>
<sequence length="289" mass="31189">MEPIRTLFATQPTEPSGTTLPEGLSARYDGNLSFPPAPEERPYCIANFVSTLDGVVSFNLPGQSEGAQISKSNEEDRFIMGLLRASADAILVGSGTLQAVGPHGSWLPEAVYPAAKDLYQKYRTEVLRKLEYPLVVIVTGTGGLDLTSTVFHTPRTRVLILTTEQGKRRLSQGGSGALASVEVKALSAAEERISPSAILTLLRQEAGVELLLHEAGTTLFGEFLAGGFMDELFLTVAPQIAGRDTVHPRLGLVANVQFSPATAPWWKLLSTKSATDYLFLRYQVLDRGA</sequence>
<protein>
    <submittedName>
        <fullName evidence="5">Riboflavin biosynthesis pyrimidine reductase</fullName>
    </submittedName>
</protein>
<dbReference type="Gene3D" id="3.40.430.10">
    <property type="entry name" value="Dihydrofolate Reductase, subunit A"/>
    <property type="match status" value="1"/>
</dbReference>
<dbReference type="GO" id="GO:0009231">
    <property type="term" value="P:riboflavin biosynthetic process"/>
    <property type="evidence" value="ECO:0007669"/>
    <property type="project" value="InterPro"/>
</dbReference>
<dbReference type="RefSeq" id="WP_125483531.1">
    <property type="nucleotide sequence ID" value="NZ_RSDW01000001.1"/>
</dbReference>
<dbReference type="GO" id="GO:0008703">
    <property type="term" value="F:5-amino-6-(5-phosphoribosylamino)uracil reductase activity"/>
    <property type="evidence" value="ECO:0007669"/>
    <property type="project" value="InterPro"/>
</dbReference>
<keyword evidence="2" id="KW-0521">NADP</keyword>
<evidence type="ECO:0000259" key="4">
    <source>
        <dbReference type="Pfam" id="PF01872"/>
    </source>
</evidence>
<dbReference type="Pfam" id="PF01872">
    <property type="entry name" value="RibD_C"/>
    <property type="match status" value="1"/>
</dbReference>
<dbReference type="Proteomes" id="UP000269669">
    <property type="component" value="Unassembled WGS sequence"/>
</dbReference>
<accession>A0A3R9NU74</accession>
<keyword evidence="3" id="KW-0560">Oxidoreductase</keyword>
<feature type="domain" description="Bacterial bifunctional deaminase-reductase C-terminal" evidence="4">
    <location>
        <begin position="42"/>
        <end position="247"/>
    </location>
</feature>
<keyword evidence="6" id="KW-1185">Reference proteome</keyword>
<comment type="pathway">
    <text evidence="1">Cofactor biosynthesis; riboflavin biosynthesis.</text>
</comment>
<proteinExistence type="predicted"/>
<evidence type="ECO:0000313" key="6">
    <source>
        <dbReference type="Proteomes" id="UP000269669"/>
    </source>
</evidence>
<dbReference type="PANTHER" id="PTHR38011:SF7">
    <property type="entry name" value="2,5-DIAMINO-6-RIBOSYLAMINO-4(3H)-PYRIMIDINONE 5'-PHOSPHATE REDUCTASE"/>
    <property type="match status" value="1"/>
</dbReference>
<evidence type="ECO:0000313" key="5">
    <source>
        <dbReference type="EMBL" id="RSL14701.1"/>
    </source>
</evidence>
<dbReference type="PANTHER" id="PTHR38011">
    <property type="entry name" value="DIHYDROFOLATE REDUCTASE FAMILY PROTEIN (AFU_ORTHOLOGUE AFUA_8G06820)"/>
    <property type="match status" value="1"/>
</dbReference>
<dbReference type="InterPro" id="IPR002734">
    <property type="entry name" value="RibDG_C"/>
</dbReference>
<evidence type="ECO:0000256" key="3">
    <source>
        <dbReference type="ARBA" id="ARBA00023002"/>
    </source>
</evidence>
<organism evidence="5 6">
    <name type="scientific">Edaphobacter aggregans</name>
    <dbReference type="NCBI Taxonomy" id="570835"/>
    <lineage>
        <taxon>Bacteria</taxon>
        <taxon>Pseudomonadati</taxon>
        <taxon>Acidobacteriota</taxon>
        <taxon>Terriglobia</taxon>
        <taxon>Terriglobales</taxon>
        <taxon>Acidobacteriaceae</taxon>
        <taxon>Edaphobacter</taxon>
    </lineage>
</organism>
<evidence type="ECO:0000256" key="2">
    <source>
        <dbReference type="ARBA" id="ARBA00022857"/>
    </source>
</evidence>
<evidence type="ECO:0000256" key="1">
    <source>
        <dbReference type="ARBA" id="ARBA00005104"/>
    </source>
</evidence>
<comment type="caution">
    <text evidence="5">The sequence shown here is derived from an EMBL/GenBank/DDBJ whole genome shotgun (WGS) entry which is preliminary data.</text>
</comment>
<gene>
    <name evidence="5" type="ORF">EDE15_0163</name>
</gene>
<reference evidence="5 6" key="1">
    <citation type="submission" date="2018-12" db="EMBL/GenBank/DDBJ databases">
        <title>Sequencing of bacterial isolates from soil warming experiment in Harvard Forest, Massachusetts, USA.</title>
        <authorList>
            <person name="Deangelis K."/>
        </authorList>
    </citation>
    <scope>NUCLEOTIDE SEQUENCE [LARGE SCALE GENOMIC DNA]</scope>
    <source>
        <strain evidence="5 6">EB153</strain>
    </source>
</reference>
<dbReference type="AlphaFoldDB" id="A0A3R9NU74"/>
<dbReference type="InterPro" id="IPR024072">
    <property type="entry name" value="DHFR-like_dom_sf"/>
</dbReference>
<name>A0A3R9NU74_9BACT</name>